<feature type="coiled-coil region" evidence="1">
    <location>
        <begin position="1063"/>
        <end position="1113"/>
    </location>
</feature>
<feature type="compositionally biased region" description="Polar residues" evidence="2">
    <location>
        <begin position="756"/>
        <end position="767"/>
    </location>
</feature>
<gene>
    <name evidence="4" type="ORF">Spb1_15810</name>
</gene>
<protein>
    <submittedName>
        <fullName evidence="4">Uncharacterized protein</fullName>
    </submittedName>
</protein>
<keyword evidence="3" id="KW-0472">Membrane</keyword>
<proteinExistence type="predicted"/>
<feature type="transmembrane region" description="Helical" evidence="3">
    <location>
        <begin position="85"/>
        <end position="104"/>
    </location>
</feature>
<dbReference type="OrthoDB" id="221492at2"/>
<feature type="region of interest" description="Disordered" evidence="2">
    <location>
        <begin position="1"/>
        <end position="27"/>
    </location>
</feature>
<sequence length="1342" mass="149551" precursor="true">MASQSRNSGWSGELSGTDRSRRSAPATFGKSSAQKILDTLVDLQRFITWHRAIQGVCLLIIWWSLVTLVGGMFDYWLRPADWPSRSLWLILFLGVGSYGIRTLWRSSSLKTLSNIGLGLQLERKQPQLVDRLTSGVEFSSRAFDRDAGSVALQKYAVDLAASKLPRKPAELVVNSGHTLRLAVMALTFLAVLIGFAMMRPVLARTALARLYAPWLAVNWPENVHLQILSAQDGLPASLSHKLMDPVPFSHLTSAEQIESAPSSEEVPLDHRLGSTLDMLVYNRRGKLPDNLQLETTTSEPVDSQAIQNVTPIIPAGVALEIPDPRPLERFLPKQISPVEVKHGVLNRFTEMALFQLPVTQNRMWFRVAGGDHATAWRLIRGIEPVRLERFQIRLEPPTFLQQPHVTLPENVGSFEAPVGSRVFFEGTTSRPTTAARLRFGDGKTLKLRLLPKTQEVQGVFALTQPGNGSWTIELSDATGIQEIDPTRFPFRVIADQAPIVTLEAPETDLTVTLQAMIPLKARARDDHSLALTGFAYRWSGSAQWETLASWPVSFDSQGTELTSAERQSQFETTLDLAKLTVPESSLREMKISVMAFARDRFHLGTAPEDTAGDELGHEGRSTIRWITILTPAEKQNELAERVLSQIEALRRVRERLEKGRQTATEWATIQQRLQEEKSNVPPDATLQELGRQLTQANEQARQQVEANIIPEFERIRREGIENQVIDETQAREWQAVQEELRELTTGPLTDLAELSSKASRPISQKETNPAKDNSDPSKADQSQTLAEALRQNQEAAIETTSALISRLSQWEGKRGLQRELDELQKQQAALQKESAELATETIARGEMELSSQQKSQLLTLKDRQRALAGRVEQWRKTLGQLQAGTRSANAEIGLEDRQSLKSSQQIFDQAALHELALDAAEHLAENQLGKAAEKQTQLLNGIEKLRQEFLNRPPAADELLLGKIEHLERDVQEELFKTLSRPDQNSSDEEQLQKRTRVEELSARAGKLGLRRAAATLEQAAEVISPRDSKNSGASGKDEEPDELSPEELTLRRQREQQRRELMEQATREIAQERRLLQEKLLAEKISKVVDQLQSLLERVQAQDAEIQRLAQIGGTAGQFSRSQLKTIIGVAEATASIRDELGAIAENVSPAEILSWSIRQTSELAGHIARDLRERRVEPMARERSQQLIKRLSAIVQVLRESSSSQAQSGAGGGRSTENGPTNQEGSGPPGEAISKLVQLRLIRDLQQDLMARTKEFEADGAQETADIQREQLAQEQAELRELLSNLLDELSSRASNRPSENRPSEKPPSEQPAPSPPLKDSIDRPIDRPLNGPADEGSQP</sequence>
<keyword evidence="3" id="KW-0812">Transmembrane</keyword>
<evidence type="ECO:0000313" key="4">
    <source>
        <dbReference type="EMBL" id="QDV29667.1"/>
    </source>
</evidence>
<reference evidence="4 5" key="1">
    <citation type="submission" date="2019-02" db="EMBL/GenBank/DDBJ databases">
        <title>Deep-cultivation of Planctomycetes and their phenomic and genomic characterization uncovers novel biology.</title>
        <authorList>
            <person name="Wiegand S."/>
            <person name="Jogler M."/>
            <person name="Boedeker C."/>
            <person name="Pinto D."/>
            <person name="Vollmers J."/>
            <person name="Rivas-Marin E."/>
            <person name="Kohn T."/>
            <person name="Peeters S.H."/>
            <person name="Heuer A."/>
            <person name="Rast P."/>
            <person name="Oberbeckmann S."/>
            <person name="Bunk B."/>
            <person name="Jeske O."/>
            <person name="Meyerdierks A."/>
            <person name="Storesund J.E."/>
            <person name="Kallscheuer N."/>
            <person name="Luecker S."/>
            <person name="Lage O.M."/>
            <person name="Pohl T."/>
            <person name="Merkel B.J."/>
            <person name="Hornburger P."/>
            <person name="Mueller R.-W."/>
            <person name="Bruemmer F."/>
            <person name="Labrenz M."/>
            <person name="Spormann A.M."/>
            <person name="Op den Camp H."/>
            <person name="Overmann J."/>
            <person name="Amann R."/>
            <person name="Jetten M.S.M."/>
            <person name="Mascher T."/>
            <person name="Medema M.H."/>
            <person name="Devos D.P."/>
            <person name="Kaster A.-K."/>
            <person name="Ovreas L."/>
            <person name="Rohde M."/>
            <person name="Galperin M.Y."/>
            <person name="Jogler C."/>
        </authorList>
    </citation>
    <scope>NUCLEOTIDE SEQUENCE [LARGE SCALE GENOMIC DNA]</scope>
    <source>
        <strain evidence="4 5">Spb1</strain>
    </source>
</reference>
<organism evidence="4 5">
    <name type="scientific">Planctopirus ephydatiae</name>
    <dbReference type="NCBI Taxonomy" id="2528019"/>
    <lineage>
        <taxon>Bacteria</taxon>
        <taxon>Pseudomonadati</taxon>
        <taxon>Planctomycetota</taxon>
        <taxon>Planctomycetia</taxon>
        <taxon>Planctomycetales</taxon>
        <taxon>Planctomycetaceae</taxon>
        <taxon>Planctopirus</taxon>
    </lineage>
</organism>
<name>A0A518GM75_9PLAN</name>
<keyword evidence="5" id="KW-1185">Reference proteome</keyword>
<dbReference type="RefSeq" id="WP_145297845.1">
    <property type="nucleotide sequence ID" value="NZ_CP036299.1"/>
</dbReference>
<feature type="region of interest" description="Disordered" evidence="2">
    <location>
        <begin position="747"/>
        <end position="783"/>
    </location>
</feature>
<feature type="compositionally biased region" description="Basic and acidic residues" evidence="2">
    <location>
        <begin position="768"/>
        <end position="778"/>
    </location>
</feature>
<dbReference type="EMBL" id="CP036299">
    <property type="protein sequence ID" value="QDV29667.1"/>
    <property type="molecule type" value="Genomic_DNA"/>
</dbReference>
<feature type="coiled-coil region" evidence="1">
    <location>
        <begin position="632"/>
        <end position="659"/>
    </location>
</feature>
<evidence type="ECO:0000313" key="5">
    <source>
        <dbReference type="Proteomes" id="UP000315349"/>
    </source>
</evidence>
<feature type="compositionally biased region" description="Basic and acidic residues" evidence="2">
    <location>
        <begin position="1301"/>
        <end position="1310"/>
    </location>
</feature>
<accession>A0A518GM75</accession>
<dbReference type="Proteomes" id="UP000315349">
    <property type="component" value="Chromosome"/>
</dbReference>
<dbReference type="KEGG" id="peh:Spb1_15810"/>
<feature type="transmembrane region" description="Helical" evidence="3">
    <location>
        <begin position="181"/>
        <end position="202"/>
    </location>
</feature>
<feature type="region of interest" description="Disordered" evidence="2">
    <location>
        <begin position="976"/>
        <end position="998"/>
    </location>
</feature>
<feature type="compositionally biased region" description="Polar residues" evidence="2">
    <location>
        <begin position="1217"/>
        <end position="1227"/>
    </location>
</feature>
<keyword evidence="1" id="KW-0175">Coiled coil</keyword>
<feature type="region of interest" description="Disordered" evidence="2">
    <location>
        <begin position="1203"/>
        <end position="1233"/>
    </location>
</feature>
<feature type="compositionally biased region" description="Basic and acidic residues" evidence="2">
    <location>
        <begin position="1049"/>
        <end position="1062"/>
    </location>
</feature>
<feature type="region of interest" description="Disordered" evidence="2">
    <location>
        <begin position="1285"/>
        <end position="1342"/>
    </location>
</feature>
<feature type="transmembrane region" description="Helical" evidence="3">
    <location>
        <begin position="52"/>
        <end position="73"/>
    </location>
</feature>
<evidence type="ECO:0000256" key="2">
    <source>
        <dbReference type="SAM" id="MobiDB-lite"/>
    </source>
</evidence>
<evidence type="ECO:0000256" key="1">
    <source>
        <dbReference type="SAM" id="Coils"/>
    </source>
</evidence>
<feature type="compositionally biased region" description="Polar residues" evidence="2">
    <location>
        <begin position="1"/>
        <end position="10"/>
    </location>
</feature>
<evidence type="ECO:0000256" key="3">
    <source>
        <dbReference type="SAM" id="Phobius"/>
    </source>
</evidence>
<keyword evidence="3" id="KW-1133">Transmembrane helix</keyword>
<feature type="region of interest" description="Disordered" evidence="2">
    <location>
        <begin position="1019"/>
        <end position="1062"/>
    </location>
</feature>